<evidence type="ECO:0000313" key="2">
    <source>
        <dbReference type="EMBL" id="QHW29629.1"/>
    </source>
</evidence>
<dbReference type="AlphaFoldDB" id="A0A6C0NTT6"/>
<keyword evidence="2" id="KW-0808">Transferase</keyword>
<accession>A0A6C0NTT6</accession>
<dbReference type="Pfam" id="PF00583">
    <property type="entry name" value="Acetyltransf_1"/>
    <property type="match status" value="1"/>
</dbReference>
<dbReference type="GO" id="GO:0016747">
    <property type="term" value="F:acyltransferase activity, transferring groups other than amino-acyl groups"/>
    <property type="evidence" value="ECO:0007669"/>
    <property type="project" value="InterPro"/>
</dbReference>
<dbReference type="EMBL" id="CP048286">
    <property type="protein sequence ID" value="QHW29629.1"/>
    <property type="molecule type" value="Genomic_DNA"/>
</dbReference>
<sequence length="147" mass="16949">MNDPMHDELVMLTEWTDDETKAVCEGLIAYNRRSSRPLDEQWSDTINLILKTKEGRVAGGIMCNMFMYSLYIDVLWVDEKYRGQNYGSKLIAGVEQIAKEKGCLLVDTCTYSYQAPDFYVKCGYEIYGILEGFPEGIKKYQLKKQLV</sequence>
<keyword evidence="3" id="KW-1185">Reference proteome</keyword>
<dbReference type="RefSeq" id="WP_162638199.1">
    <property type="nucleotide sequence ID" value="NZ_CP048286.1"/>
</dbReference>
<organism evidence="2 3">
    <name type="scientific">Paenibacillus rhizovicinus</name>
    <dbReference type="NCBI Taxonomy" id="2704463"/>
    <lineage>
        <taxon>Bacteria</taxon>
        <taxon>Bacillati</taxon>
        <taxon>Bacillota</taxon>
        <taxon>Bacilli</taxon>
        <taxon>Bacillales</taxon>
        <taxon>Paenibacillaceae</taxon>
        <taxon>Paenibacillus</taxon>
    </lineage>
</organism>
<dbReference type="SUPFAM" id="SSF55729">
    <property type="entry name" value="Acyl-CoA N-acyltransferases (Nat)"/>
    <property type="match status" value="1"/>
</dbReference>
<dbReference type="InterPro" id="IPR000182">
    <property type="entry name" value="GNAT_dom"/>
</dbReference>
<proteinExistence type="predicted"/>
<feature type="domain" description="N-acetyltransferase" evidence="1">
    <location>
        <begin position="10"/>
        <end position="147"/>
    </location>
</feature>
<protein>
    <submittedName>
        <fullName evidence="2">GNAT family N-acetyltransferase</fullName>
    </submittedName>
</protein>
<dbReference type="InterPro" id="IPR016181">
    <property type="entry name" value="Acyl_CoA_acyltransferase"/>
</dbReference>
<dbReference type="CDD" id="cd04301">
    <property type="entry name" value="NAT_SF"/>
    <property type="match status" value="1"/>
</dbReference>
<dbReference type="Proteomes" id="UP000479114">
    <property type="component" value="Chromosome"/>
</dbReference>
<evidence type="ECO:0000313" key="3">
    <source>
        <dbReference type="Proteomes" id="UP000479114"/>
    </source>
</evidence>
<dbReference type="PROSITE" id="PS51186">
    <property type="entry name" value="GNAT"/>
    <property type="match status" value="1"/>
</dbReference>
<reference evidence="2 3" key="1">
    <citation type="submission" date="2020-02" db="EMBL/GenBank/DDBJ databases">
        <title>Paenibacillus sp. nov., isolated from rhizosphere soil of tomato.</title>
        <authorList>
            <person name="Weon H.-Y."/>
            <person name="Lee S.A."/>
        </authorList>
    </citation>
    <scope>NUCLEOTIDE SEQUENCE [LARGE SCALE GENOMIC DNA]</scope>
    <source>
        <strain evidence="2 3">14171R-81</strain>
    </source>
</reference>
<name>A0A6C0NTT6_9BACL</name>
<dbReference type="KEGG" id="prz:GZH47_01445"/>
<dbReference type="Gene3D" id="3.40.630.30">
    <property type="match status" value="1"/>
</dbReference>
<evidence type="ECO:0000259" key="1">
    <source>
        <dbReference type="PROSITE" id="PS51186"/>
    </source>
</evidence>
<gene>
    <name evidence="2" type="ORF">GZH47_01445</name>
</gene>